<evidence type="ECO:0000313" key="2">
    <source>
        <dbReference type="Proteomes" id="UP000827872"/>
    </source>
</evidence>
<gene>
    <name evidence="1" type="ORF">K3G42_009480</name>
</gene>
<organism evidence="1 2">
    <name type="scientific">Sphaerodactylus townsendi</name>
    <dbReference type="NCBI Taxonomy" id="933632"/>
    <lineage>
        <taxon>Eukaryota</taxon>
        <taxon>Metazoa</taxon>
        <taxon>Chordata</taxon>
        <taxon>Craniata</taxon>
        <taxon>Vertebrata</taxon>
        <taxon>Euteleostomi</taxon>
        <taxon>Lepidosauria</taxon>
        <taxon>Squamata</taxon>
        <taxon>Bifurcata</taxon>
        <taxon>Gekkota</taxon>
        <taxon>Sphaerodactylidae</taxon>
        <taxon>Sphaerodactylus</taxon>
    </lineage>
</organism>
<keyword evidence="2" id="KW-1185">Reference proteome</keyword>
<protein>
    <submittedName>
        <fullName evidence="1">Uncharacterized protein</fullName>
    </submittedName>
</protein>
<dbReference type="Proteomes" id="UP000827872">
    <property type="component" value="Linkage Group LG06"/>
</dbReference>
<accession>A0ACB8FNF1</accession>
<comment type="caution">
    <text evidence="1">The sequence shown here is derived from an EMBL/GenBank/DDBJ whole genome shotgun (WGS) entry which is preliminary data.</text>
</comment>
<evidence type="ECO:0000313" key="1">
    <source>
        <dbReference type="EMBL" id="KAH8006599.1"/>
    </source>
</evidence>
<name>A0ACB8FNF1_9SAUR</name>
<proteinExistence type="predicted"/>
<sequence length="139" mass="15807">MPRVTRIILQKTQVHTNNKANHYYLVGRVYKVCKDRKESEEGTAVLTGFHGGIPNNIAFLLFKGYSTKQQFQVFFKHCSDADSCIFSSAGVCNLWFSRCSWTTLPISPCQNGQLGFVVHEHLESRRLQTPALVDPLHSY</sequence>
<dbReference type="EMBL" id="CM037619">
    <property type="protein sequence ID" value="KAH8006599.1"/>
    <property type="molecule type" value="Genomic_DNA"/>
</dbReference>
<reference evidence="1" key="1">
    <citation type="submission" date="2021-08" db="EMBL/GenBank/DDBJ databases">
        <title>The first chromosome-level gecko genome reveals the dynamic sex chromosomes of Neotropical dwarf geckos (Sphaerodactylidae: Sphaerodactylus).</title>
        <authorList>
            <person name="Pinto B.J."/>
            <person name="Keating S.E."/>
            <person name="Gamble T."/>
        </authorList>
    </citation>
    <scope>NUCLEOTIDE SEQUENCE</scope>
    <source>
        <strain evidence="1">TG3544</strain>
    </source>
</reference>